<protein>
    <submittedName>
        <fullName evidence="1">Uncharacterized protein</fullName>
    </submittedName>
</protein>
<proteinExistence type="predicted"/>
<dbReference type="AlphaFoldDB" id="A0A059D078"/>
<organism evidence="1">
    <name type="scientific">Eucalyptus grandis</name>
    <name type="common">Flooded gum</name>
    <dbReference type="NCBI Taxonomy" id="71139"/>
    <lineage>
        <taxon>Eukaryota</taxon>
        <taxon>Viridiplantae</taxon>
        <taxon>Streptophyta</taxon>
        <taxon>Embryophyta</taxon>
        <taxon>Tracheophyta</taxon>
        <taxon>Spermatophyta</taxon>
        <taxon>Magnoliopsida</taxon>
        <taxon>eudicotyledons</taxon>
        <taxon>Gunneridae</taxon>
        <taxon>Pentapetalae</taxon>
        <taxon>rosids</taxon>
        <taxon>malvids</taxon>
        <taxon>Myrtales</taxon>
        <taxon>Myrtaceae</taxon>
        <taxon>Myrtoideae</taxon>
        <taxon>Eucalypteae</taxon>
        <taxon>Eucalyptus</taxon>
    </lineage>
</organism>
<dbReference type="Gramene" id="KCW84138">
    <property type="protein sequence ID" value="KCW84138"/>
    <property type="gene ID" value="EUGRSUZ_B01009"/>
</dbReference>
<reference evidence="1" key="1">
    <citation type="submission" date="2013-07" db="EMBL/GenBank/DDBJ databases">
        <title>The genome of Eucalyptus grandis.</title>
        <authorList>
            <person name="Schmutz J."/>
            <person name="Hayes R."/>
            <person name="Myburg A."/>
            <person name="Tuskan G."/>
            <person name="Grattapaglia D."/>
            <person name="Rokhsar D.S."/>
        </authorList>
    </citation>
    <scope>NUCLEOTIDE SEQUENCE</scope>
    <source>
        <tissue evidence="1">Leaf extractions</tissue>
    </source>
</reference>
<dbReference type="InParanoid" id="A0A059D078"/>
<dbReference type="EMBL" id="KK198754">
    <property type="protein sequence ID" value="KCW84138.1"/>
    <property type="molecule type" value="Genomic_DNA"/>
</dbReference>
<accession>A0A059D078</accession>
<sequence length="68" mass="7606">MRWNTPTVQGMLRQVKRLVVIERGDVQSLQREGGKPPGFMLAIGHKPSACPRLQFLKANVVLLAQILI</sequence>
<name>A0A059D078_EUCGR</name>
<dbReference type="eggNOG" id="KOG1075">
    <property type="taxonomic scope" value="Eukaryota"/>
</dbReference>
<evidence type="ECO:0000313" key="1">
    <source>
        <dbReference type="EMBL" id="KCW84138.1"/>
    </source>
</evidence>
<gene>
    <name evidence="1" type="ORF">EUGRSUZ_B01009</name>
</gene>